<dbReference type="EMBL" id="JBFMKM010000004">
    <property type="protein sequence ID" value="KAL1306478.1"/>
    <property type="molecule type" value="Genomic_DNA"/>
</dbReference>
<organism evidence="4 5">
    <name type="scientific">Neodothiora populina</name>
    <dbReference type="NCBI Taxonomy" id="2781224"/>
    <lineage>
        <taxon>Eukaryota</taxon>
        <taxon>Fungi</taxon>
        <taxon>Dikarya</taxon>
        <taxon>Ascomycota</taxon>
        <taxon>Pezizomycotina</taxon>
        <taxon>Dothideomycetes</taxon>
        <taxon>Dothideomycetidae</taxon>
        <taxon>Dothideales</taxon>
        <taxon>Dothioraceae</taxon>
        <taxon>Neodothiora</taxon>
    </lineage>
</organism>
<reference evidence="4 5" key="1">
    <citation type="submission" date="2024-07" db="EMBL/GenBank/DDBJ databases">
        <title>Draft sequence of the Neodothiora populina.</title>
        <authorList>
            <person name="Drown D.D."/>
            <person name="Schuette U.S."/>
            <person name="Buechlein A.B."/>
            <person name="Rusch D.R."/>
            <person name="Winton L.W."/>
            <person name="Adams G.A."/>
        </authorList>
    </citation>
    <scope>NUCLEOTIDE SEQUENCE [LARGE SCALE GENOMIC DNA]</scope>
    <source>
        <strain evidence="4 5">CPC 39397</strain>
    </source>
</reference>
<dbReference type="InterPro" id="IPR052210">
    <property type="entry name" value="LysM1-like"/>
</dbReference>
<dbReference type="GeneID" id="95978872"/>
<evidence type="ECO:0000313" key="4">
    <source>
        <dbReference type="EMBL" id="KAL1306478.1"/>
    </source>
</evidence>
<dbReference type="PANTHER" id="PTHR34997">
    <property type="entry name" value="AM15"/>
    <property type="match status" value="1"/>
</dbReference>
<dbReference type="PANTHER" id="PTHR34997:SF18">
    <property type="entry name" value="LYSM DOMAIN-CONTAINING PROTEIN"/>
    <property type="match status" value="1"/>
</dbReference>
<name>A0ABR3PK09_9PEZI</name>
<dbReference type="InterPro" id="IPR018392">
    <property type="entry name" value="LysM"/>
</dbReference>
<dbReference type="Proteomes" id="UP001562354">
    <property type="component" value="Unassembled WGS sequence"/>
</dbReference>
<dbReference type="Gene3D" id="3.10.350.10">
    <property type="entry name" value="LysM domain"/>
    <property type="match status" value="3"/>
</dbReference>
<feature type="domain" description="LysM" evidence="3">
    <location>
        <begin position="289"/>
        <end position="335"/>
    </location>
</feature>
<dbReference type="RefSeq" id="XP_069202750.1">
    <property type="nucleotide sequence ID" value="XM_069348604.1"/>
</dbReference>
<comment type="caution">
    <text evidence="4">The sequence shown here is derived from an EMBL/GenBank/DDBJ whole genome shotgun (WGS) entry which is preliminary data.</text>
</comment>
<dbReference type="SMART" id="SM00257">
    <property type="entry name" value="LysM"/>
    <property type="match status" value="3"/>
</dbReference>
<dbReference type="CDD" id="cd00118">
    <property type="entry name" value="LysM"/>
    <property type="match status" value="3"/>
</dbReference>
<feature type="domain" description="LysM" evidence="3">
    <location>
        <begin position="204"/>
        <end position="250"/>
    </location>
</feature>
<protein>
    <recommendedName>
        <fullName evidence="3">LysM domain-containing protein</fullName>
    </recommendedName>
</protein>
<keyword evidence="5" id="KW-1185">Reference proteome</keyword>
<dbReference type="SUPFAM" id="SSF54106">
    <property type="entry name" value="LysM domain"/>
    <property type="match status" value="3"/>
</dbReference>
<sequence length="339" mass="36160">MSSVFTPTYNITATATTLPIANGSISDCFLTYENIWGAVPCQSAADEYDIDVLDFISWNPSLGDPTTYSPTDCVLANTTQYCVAFYDPSLLPNTTSVTNYVTPPNALPDSTTACDDWWDVQTGDTCDLILKSADIPLSSFYAWNPTIGDQCQNLWLNTSYCVAGPGWTNVTYASSTSAIITMSSTSSGGSPGPTQSGIVAGCDQWYVVVNKDTCQSIAANFSISITQFENWNPAVGSDCKSLWLNEAYCVHVPGATTIAPSSTSSAAPTTTVVQPPGPTQSGIASNCNAYAIPIANDGCYSFAERYSISLDQLYEWNPALENNCSNFWGGKAYCIGVST</sequence>
<evidence type="ECO:0000259" key="3">
    <source>
        <dbReference type="PROSITE" id="PS51782"/>
    </source>
</evidence>
<evidence type="ECO:0000256" key="2">
    <source>
        <dbReference type="ARBA" id="ARBA00023026"/>
    </source>
</evidence>
<accession>A0ABR3PK09</accession>
<feature type="domain" description="LysM" evidence="3">
    <location>
        <begin position="116"/>
        <end position="162"/>
    </location>
</feature>
<evidence type="ECO:0000313" key="5">
    <source>
        <dbReference type="Proteomes" id="UP001562354"/>
    </source>
</evidence>
<dbReference type="PROSITE" id="PS51782">
    <property type="entry name" value="LYSM"/>
    <property type="match status" value="3"/>
</dbReference>
<evidence type="ECO:0000256" key="1">
    <source>
        <dbReference type="ARBA" id="ARBA00022669"/>
    </source>
</evidence>
<gene>
    <name evidence="4" type="ORF">AAFC00_005173</name>
</gene>
<dbReference type="Pfam" id="PF01476">
    <property type="entry name" value="LysM"/>
    <property type="match status" value="3"/>
</dbReference>
<proteinExistence type="predicted"/>
<keyword evidence="2" id="KW-0843">Virulence</keyword>
<dbReference type="InterPro" id="IPR036779">
    <property type="entry name" value="LysM_dom_sf"/>
</dbReference>
<keyword evidence="1" id="KW-0147">Chitin-binding</keyword>